<sequence>MFKKILIYTGYTLLLAALSAYFFFSYKLEKSESDKVVCKRIDISILDSTVNRFVSREEIGELIREQGITAGESKIKHINLHELENMLNNRTAVRVSHTNYNGKGILFVKIEQRRPVLRLETENGGFYLDDSGYIFPLVKTFTSFVPVVTGNIPLSIVPGYRGRVKENKEWCDQILALGKYIDKNELINAQIEQIDVDEKGDLFIIPRIGQHEIAFGKPDNIESKFKKLMAFYEHIIPNAGWDMYSTINLQYTDQIVCTKRDIKNTKTINKENT</sequence>
<accession>A0A644U184</accession>
<dbReference type="AlphaFoldDB" id="A0A644U184"/>
<dbReference type="EMBL" id="VSSQ01000066">
    <property type="protein sequence ID" value="MPL72447.1"/>
    <property type="molecule type" value="Genomic_DNA"/>
</dbReference>
<keyword evidence="1" id="KW-0472">Membrane</keyword>
<keyword evidence="1" id="KW-1133">Transmembrane helix</keyword>
<gene>
    <name evidence="2" type="ORF">SDC9_18232</name>
</gene>
<evidence type="ECO:0008006" key="3">
    <source>
        <dbReference type="Google" id="ProtNLM"/>
    </source>
</evidence>
<reference evidence="2" key="1">
    <citation type="submission" date="2019-08" db="EMBL/GenBank/DDBJ databases">
        <authorList>
            <person name="Kucharzyk K."/>
            <person name="Murdoch R.W."/>
            <person name="Higgins S."/>
            <person name="Loffler F."/>
        </authorList>
    </citation>
    <scope>NUCLEOTIDE SEQUENCE</scope>
</reference>
<comment type="caution">
    <text evidence="2">The sequence shown here is derived from an EMBL/GenBank/DDBJ whole genome shotgun (WGS) entry which is preliminary data.</text>
</comment>
<protein>
    <recommendedName>
        <fullName evidence="3">Cell division protein FtsQ</fullName>
    </recommendedName>
</protein>
<evidence type="ECO:0000313" key="2">
    <source>
        <dbReference type="EMBL" id="MPL72447.1"/>
    </source>
</evidence>
<name>A0A644U184_9ZZZZ</name>
<proteinExistence type="predicted"/>
<evidence type="ECO:0000256" key="1">
    <source>
        <dbReference type="SAM" id="Phobius"/>
    </source>
</evidence>
<keyword evidence="1" id="KW-0812">Transmembrane</keyword>
<organism evidence="2">
    <name type="scientific">bioreactor metagenome</name>
    <dbReference type="NCBI Taxonomy" id="1076179"/>
    <lineage>
        <taxon>unclassified sequences</taxon>
        <taxon>metagenomes</taxon>
        <taxon>ecological metagenomes</taxon>
    </lineage>
</organism>
<feature type="transmembrane region" description="Helical" evidence="1">
    <location>
        <begin position="6"/>
        <end position="24"/>
    </location>
</feature>